<proteinExistence type="predicted"/>
<evidence type="ECO:0000259" key="2">
    <source>
        <dbReference type="Pfam" id="PF03235"/>
    </source>
</evidence>
<dbReference type="InterPro" id="IPR004919">
    <property type="entry name" value="GmrSD_N"/>
</dbReference>
<feature type="domain" description="GmrSD restriction endonucleases N-terminal" evidence="2">
    <location>
        <begin position="11"/>
        <end position="253"/>
    </location>
</feature>
<dbReference type="EMBL" id="JAFLEQ010000015">
    <property type="protein sequence ID" value="MBN9644632.1"/>
    <property type="molecule type" value="Genomic_DNA"/>
</dbReference>
<dbReference type="Proteomes" id="UP000664332">
    <property type="component" value="Unassembled WGS sequence"/>
</dbReference>
<protein>
    <submittedName>
        <fullName evidence="3">DUF262 domain-containing protein</fullName>
    </submittedName>
</protein>
<dbReference type="Pfam" id="PF03235">
    <property type="entry name" value="GmrSD_N"/>
    <property type="match status" value="1"/>
</dbReference>
<dbReference type="AlphaFoldDB" id="A0A939IYF9"/>
<dbReference type="PANTHER" id="PTHR37292:SF2">
    <property type="entry name" value="DUF262 DOMAIN-CONTAINING PROTEIN"/>
    <property type="match status" value="1"/>
</dbReference>
<dbReference type="PANTHER" id="PTHR37292">
    <property type="entry name" value="VNG6097C"/>
    <property type="match status" value="1"/>
</dbReference>
<gene>
    <name evidence="3" type="ORF">JZY06_08435</name>
</gene>
<keyword evidence="4" id="KW-1185">Reference proteome</keyword>
<sequence length="650" mass="72577">MAFTSPSYDLIDLFSRIDRGDLQVPDFQRDYLWDVDRIRALLITCLRGYPMGSFMALDVRNTEPRFRPRAVAGAPDTGVAPGLLLLDGQQRLTTLYHSLHGDGMVDTVDFRSKKIKRKFYVNVDAAVSRTILPDDAVFSVDPSGKVISHYAPRIEGGVTDRESAVKNGCIPLSELLSDEGTDMLFDIADSRDDTSLERIKRFHNQVLKPLVRYQIPMIRLDRETSRGGVGSIFSQANNVGMQMDIFDLLTAVFANEDPSFHLAAEWEKIAGELYAHPVLRGISRVDFLTAISMYATARLRGRASGAREDILRIDLGQFKELEKILRGGFAKAAEFLAARHMYTASMVPYTSQIIPLAVILAILGEDDPELFDLDSPCDRLNRWFWSGIFGELYGSAAVISRAGRDVTEVTAWIKDCAEMVREEAKKDKPASKKKGRATRADKEATAKEIAEHRRAMALGRPTDKVAEPASIRSAKFVESRLLSVRADSAVYKGIFSLIMGRGARDWRANEEINAHNFFTMSVGFHQIFPSAYCFTHGINPVLADSVLNRTPMAEKTDHMIGETDPARYLPRVQGKSLLGDADFDEVLAGHLLDPKLLHHGKVDEFFLDRRRKLLRMVEEAMGRKAVHDVDDSDLTAGEEGPAAFFRAAQK</sequence>
<name>A0A939IYF9_9CORY</name>
<comment type="caution">
    <text evidence="3">The sequence shown here is derived from an EMBL/GenBank/DDBJ whole genome shotgun (WGS) entry which is preliminary data.</text>
</comment>
<accession>A0A939IYF9</accession>
<organism evidence="3 4">
    <name type="scientific">Corynebacterium mendelii</name>
    <dbReference type="NCBI Taxonomy" id="2765362"/>
    <lineage>
        <taxon>Bacteria</taxon>
        <taxon>Bacillati</taxon>
        <taxon>Actinomycetota</taxon>
        <taxon>Actinomycetes</taxon>
        <taxon>Mycobacteriales</taxon>
        <taxon>Corynebacteriaceae</taxon>
        <taxon>Corynebacterium</taxon>
    </lineage>
</organism>
<evidence type="ECO:0000313" key="3">
    <source>
        <dbReference type="EMBL" id="MBN9644632.1"/>
    </source>
</evidence>
<feature type="region of interest" description="Disordered" evidence="1">
    <location>
        <begin position="423"/>
        <end position="446"/>
    </location>
</feature>
<dbReference type="RefSeq" id="WP_207279116.1">
    <property type="nucleotide sequence ID" value="NZ_JAFLEQ010000015.1"/>
</dbReference>
<evidence type="ECO:0000313" key="4">
    <source>
        <dbReference type="Proteomes" id="UP000664332"/>
    </source>
</evidence>
<reference evidence="3" key="1">
    <citation type="submission" date="2021-03" db="EMBL/GenBank/DDBJ databases">
        <authorList>
            <person name="Sun Q."/>
        </authorList>
    </citation>
    <scope>NUCLEOTIDE SEQUENCE</scope>
    <source>
        <strain evidence="3">CCM 8862</strain>
    </source>
</reference>
<evidence type="ECO:0000256" key="1">
    <source>
        <dbReference type="SAM" id="MobiDB-lite"/>
    </source>
</evidence>